<gene>
    <name evidence="1" type="ORF">UFOPK3733_01249</name>
</gene>
<protein>
    <submittedName>
        <fullName evidence="1">Unannotated protein</fullName>
    </submittedName>
</protein>
<dbReference type="EMBL" id="CAFBNC010000061">
    <property type="protein sequence ID" value="CAB4940242.1"/>
    <property type="molecule type" value="Genomic_DNA"/>
</dbReference>
<dbReference type="Gene3D" id="3.90.1280.20">
    <property type="match status" value="1"/>
</dbReference>
<accession>A0A6J7JD40</accession>
<dbReference type="InterPro" id="IPR046342">
    <property type="entry name" value="CBS_dom_sf"/>
</dbReference>
<proteinExistence type="predicted"/>
<evidence type="ECO:0000313" key="1">
    <source>
        <dbReference type="EMBL" id="CAB4940242.1"/>
    </source>
</evidence>
<name>A0A6J7JD40_9ZZZZ</name>
<organism evidence="1">
    <name type="scientific">freshwater metagenome</name>
    <dbReference type="NCBI Taxonomy" id="449393"/>
    <lineage>
        <taxon>unclassified sequences</taxon>
        <taxon>metagenomes</taxon>
        <taxon>ecological metagenomes</taxon>
    </lineage>
</organism>
<dbReference type="AlphaFoldDB" id="A0A6J7JD40"/>
<reference evidence="1" key="1">
    <citation type="submission" date="2020-05" db="EMBL/GenBank/DDBJ databases">
        <authorList>
            <person name="Chiriac C."/>
            <person name="Salcher M."/>
            <person name="Ghai R."/>
            <person name="Kavagutti S V."/>
        </authorList>
    </citation>
    <scope>NUCLEOTIDE SEQUENCE</scope>
</reference>
<dbReference type="SUPFAM" id="SSF54631">
    <property type="entry name" value="CBS-domain pair"/>
    <property type="match status" value="1"/>
</dbReference>
<sequence length="52" mass="5196">MLAMQATGVHIAKVVDPDSGSMVGIVTLDDLLGGLLNELTGEGDPQGATTAD</sequence>